<keyword evidence="1" id="KW-0547">Nucleotide-binding</keyword>
<evidence type="ECO:0000256" key="2">
    <source>
        <dbReference type="ARBA" id="ARBA00022840"/>
    </source>
</evidence>
<protein>
    <submittedName>
        <fullName evidence="5">LuxR family transcriptional regulator</fullName>
    </submittedName>
</protein>
<keyword evidence="2" id="KW-0067">ATP-binding</keyword>
<reference evidence="5 6" key="1">
    <citation type="submission" date="2018-11" db="EMBL/GenBank/DDBJ databases">
        <title>Whole genome sequence of Streptomyces paromomycinus NBRC 15454(T).</title>
        <authorList>
            <person name="Komaki H."/>
            <person name="Tamura T."/>
        </authorList>
    </citation>
    <scope>NUCLEOTIDE SEQUENCE [LARGE SCALE GENOMIC DNA]</scope>
    <source>
        <strain evidence="5 6">NBRC 15454</strain>
    </source>
</reference>
<feature type="region of interest" description="Disordered" evidence="3">
    <location>
        <begin position="500"/>
        <end position="523"/>
    </location>
</feature>
<evidence type="ECO:0000313" key="6">
    <source>
        <dbReference type="Proteomes" id="UP000286746"/>
    </source>
</evidence>
<dbReference type="PANTHER" id="PTHR16305">
    <property type="entry name" value="TESTICULAR SOLUBLE ADENYLYL CYCLASE"/>
    <property type="match status" value="1"/>
</dbReference>
<organism evidence="5 6">
    <name type="scientific">Streptomyces paromomycinus</name>
    <name type="common">Streptomyces rimosus subsp. paromomycinus</name>
    <dbReference type="NCBI Taxonomy" id="92743"/>
    <lineage>
        <taxon>Bacteria</taxon>
        <taxon>Bacillati</taxon>
        <taxon>Actinomycetota</taxon>
        <taxon>Actinomycetes</taxon>
        <taxon>Kitasatosporales</taxon>
        <taxon>Streptomycetaceae</taxon>
        <taxon>Streptomyces</taxon>
    </lineage>
</organism>
<dbReference type="InterPro" id="IPR027417">
    <property type="entry name" value="P-loop_NTPase"/>
</dbReference>
<dbReference type="Gene3D" id="3.40.50.300">
    <property type="entry name" value="P-loop containing nucleotide triphosphate hydrolases"/>
    <property type="match status" value="1"/>
</dbReference>
<dbReference type="InterPro" id="IPR041664">
    <property type="entry name" value="AAA_16"/>
</dbReference>
<keyword evidence="6" id="KW-1185">Reference proteome</keyword>
<feature type="domain" description="Orc1-like AAA ATPase" evidence="4">
    <location>
        <begin position="5"/>
        <end position="171"/>
    </location>
</feature>
<dbReference type="GO" id="GO:0005737">
    <property type="term" value="C:cytoplasm"/>
    <property type="evidence" value="ECO:0007669"/>
    <property type="project" value="TreeGrafter"/>
</dbReference>
<gene>
    <name evidence="5" type="ORF">GKJPGBOP_00777</name>
</gene>
<evidence type="ECO:0000259" key="4">
    <source>
        <dbReference type="Pfam" id="PF13191"/>
    </source>
</evidence>
<dbReference type="AlphaFoldDB" id="A0A401VVM3"/>
<dbReference type="EMBL" id="BHZD01000001">
    <property type="protein sequence ID" value="GCD41124.1"/>
    <property type="molecule type" value="Genomic_DNA"/>
</dbReference>
<dbReference type="RefSeq" id="WP_125051843.1">
    <property type="nucleotide sequence ID" value="NZ_BHZD01000001.1"/>
</dbReference>
<dbReference type="SUPFAM" id="SSF52540">
    <property type="entry name" value="P-loop containing nucleoside triphosphate hydrolases"/>
    <property type="match status" value="1"/>
</dbReference>
<dbReference type="GO" id="GO:0004016">
    <property type="term" value="F:adenylate cyclase activity"/>
    <property type="evidence" value="ECO:0007669"/>
    <property type="project" value="TreeGrafter"/>
</dbReference>
<dbReference type="GO" id="GO:0005524">
    <property type="term" value="F:ATP binding"/>
    <property type="evidence" value="ECO:0007669"/>
    <property type="project" value="UniProtKB-KW"/>
</dbReference>
<proteinExistence type="predicted"/>
<dbReference type="Pfam" id="PF13191">
    <property type="entry name" value="AAA_16"/>
    <property type="match status" value="1"/>
</dbReference>
<name>A0A401VVM3_STREY</name>
<accession>A0A401VVM3</accession>
<dbReference type="PANTHER" id="PTHR16305:SF35">
    <property type="entry name" value="TRANSCRIPTIONAL ACTIVATOR DOMAIN"/>
    <property type="match status" value="1"/>
</dbReference>
<comment type="caution">
    <text evidence="5">The sequence shown here is derived from an EMBL/GenBank/DDBJ whole genome shotgun (WGS) entry which is preliminary data.</text>
</comment>
<evidence type="ECO:0000313" key="5">
    <source>
        <dbReference type="EMBL" id="GCD41124.1"/>
    </source>
</evidence>
<dbReference type="Proteomes" id="UP000286746">
    <property type="component" value="Unassembled WGS sequence"/>
</dbReference>
<evidence type="ECO:0000256" key="1">
    <source>
        <dbReference type="ARBA" id="ARBA00022741"/>
    </source>
</evidence>
<sequence length="1062" mass="113980">METALIGREHSLRMLRSRLERARASHGGLVLVTGEAGIGKTSLVRSAVAEAREHGDMLVVHGSCWDSDGTPGFWPWTQAVRSLRRGSAAGEWEAAATAAGGALSVLLGEGTGAGDALRFELFDAVTTLLTVMSRSRPVTVVLEDLHWADAASLHLLEFTAQHAWFERLLVIGTYREMEVQRPDHPLRPLLPRLAARATTVALTGLAPPQVEELVARTAGSRPDAATAAEVCARTGGNPYFVEETARLWSAGQPVAAVAPGVRAVVHRRLALLGTPTVRLLGAAAVLGRRFARGTLARTAGTPEPVAAGLLGETVAAGLLEPSAGDAYVFTHDLVRESLYDGLAEERRRHLHAAAVRTLRDTAGAGDRARPTDLARHAYFAGPDLDAVEAVDILTAAARHAVSRLASEEAVGHYRRALERLGTGDPHRHVLLALDLGAELQLLGEHERSWLVYEDAATLASGTGDAGLVGRVALTLHSADGRGDGTGLKSRALREAHRVLVPGPRPADGGPGAPGASAAPGGAGPVEEVARRVVAAARAAGDDDALHLGLWARLHAVWEPRTAAQRVDVAAELMEVSRRRADVWMEHLAASMRWVALLELDDPAFLRQFYAMVAGADACGLPRTRMISVIDRSVVYAFMGRFPEADGLLARTLALSGTHANYYQFFIGHHRWALSLLQGGFPEAERAHRASPGQDPLYTHVLAGITALEQGTASTGAMPWPGDGPPGDSVLERGIAPLRVRLLAQSAAASRDPARCRQAHAALEPYRGQWLVSLFGWDISGPAALWSGLLHAAEEQWDAAVRDFTAARQSADRLHGRPWSVRARTELARALLARAGSDDETRATALLRDTETEARELGMPHIADQSHNLLRSLTSSARPVAVEREFVRHGTVWRLRYAGRTVHVPDAKGLADLHTLLGRPGQDVPATRLLYPDSAPMAAAAAALGSDAVLDDEAKSRYRRRLEVLDDEIDRAAASGDDNTAAAYDREREALLTELRAAAGLAGRPRRLGDETDRARKNVTARIRDSLRRLTPHHPELAAHLQASVSTGALCRYAPADETRWRL</sequence>
<evidence type="ECO:0000256" key="3">
    <source>
        <dbReference type="SAM" id="MobiDB-lite"/>
    </source>
</evidence>